<evidence type="ECO:0000256" key="1">
    <source>
        <dbReference type="ARBA" id="ARBA00004651"/>
    </source>
</evidence>
<protein>
    <submittedName>
        <fullName evidence="9">MFS transporter</fullName>
    </submittedName>
</protein>
<keyword evidence="3" id="KW-1003">Cell membrane</keyword>
<feature type="domain" description="Major facilitator superfamily (MFS) profile" evidence="8">
    <location>
        <begin position="25"/>
        <end position="409"/>
    </location>
</feature>
<evidence type="ECO:0000256" key="4">
    <source>
        <dbReference type="ARBA" id="ARBA00022692"/>
    </source>
</evidence>
<feature type="transmembrane region" description="Helical" evidence="7">
    <location>
        <begin position="92"/>
        <end position="110"/>
    </location>
</feature>
<evidence type="ECO:0000313" key="10">
    <source>
        <dbReference type="Proteomes" id="UP000435304"/>
    </source>
</evidence>
<dbReference type="GO" id="GO:0005886">
    <property type="term" value="C:plasma membrane"/>
    <property type="evidence" value="ECO:0007669"/>
    <property type="project" value="UniProtKB-SubCell"/>
</dbReference>
<comment type="subcellular location">
    <subcellularLocation>
        <location evidence="1">Cell membrane</location>
        <topology evidence="1">Multi-pass membrane protein</topology>
    </subcellularLocation>
</comment>
<name>A0A6A9USF6_9ACTN</name>
<feature type="transmembrane region" description="Helical" evidence="7">
    <location>
        <begin position="355"/>
        <end position="374"/>
    </location>
</feature>
<organism evidence="9 10">
    <name type="scientific">Auraticoccus cholistanensis</name>
    <dbReference type="NCBI Taxonomy" id="2656650"/>
    <lineage>
        <taxon>Bacteria</taxon>
        <taxon>Bacillati</taxon>
        <taxon>Actinomycetota</taxon>
        <taxon>Actinomycetes</taxon>
        <taxon>Propionibacteriales</taxon>
        <taxon>Propionibacteriaceae</taxon>
        <taxon>Auraticoccus</taxon>
    </lineage>
</organism>
<keyword evidence="6 7" id="KW-0472">Membrane</keyword>
<evidence type="ECO:0000313" key="9">
    <source>
        <dbReference type="EMBL" id="MVA75743.1"/>
    </source>
</evidence>
<dbReference type="GO" id="GO:0022857">
    <property type="term" value="F:transmembrane transporter activity"/>
    <property type="evidence" value="ECO:0007669"/>
    <property type="project" value="InterPro"/>
</dbReference>
<dbReference type="Pfam" id="PF07690">
    <property type="entry name" value="MFS_1"/>
    <property type="match status" value="2"/>
</dbReference>
<dbReference type="EMBL" id="WPCU01000005">
    <property type="protein sequence ID" value="MVA75743.1"/>
    <property type="molecule type" value="Genomic_DNA"/>
</dbReference>
<feature type="transmembrane region" description="Helical" evidence="7">
    <location>
        <begin position="267"/>
        <end position="289"/>
    </location>
</feature>
<feature type="transmembrane region" description="Helical" evidence="7">
    <location>
        <begin position="60"/>
        <end position="83"/>
    </location>
</feature>
<dbReference type="Proteomes" id="UP000435304">
    <property type="component" value="Unassembled WGS sequence"/>
</dbReference>
<dbReference type="InterPro" id="IPR036259">
    <property type="entry name" value="MFS_trans_sf"/>
</dbReference>
<keyword evidence="4 7" id="KW-0812">Transmembrane</keyword>
<reference evidence="9 10" key="1">
    <citation type="submission" date="2019-12" db="EMBL/GenBank/DDBJ databases">
        <title>Auraticoccus cholistani sp. nov., an actinomycete isolated from soil of Cholistan desert.</title>
        <authorList>
            <person name="Cheema M.T."/>
        </authorList>
    </citation>
    <scope>NUCLEOTIDE SEQUENCE [LARGE SCALE GENOMIC DNA]</scope>
    <source>
        <strain evidence="9 10">F435</strain>
    </source>
</reference>
<evidence type="ECO:0000256" key="6">
    <source>
        <dbReference type="ARBA" id="ARBA00023136"/>
    </source>
</evidence>
<feature type="transmembrane region" description="Helical" evidence="7">
    <location>
        <begin position="296"/>
        <end position="316"/>
    </location>
</feature>
<dbReference type="PROSITE" id="PS50850">
    <property type="entry name" value="MFS"/>
    <property type="match status" value="1"/>
</dbReference>
<evidence type="ECO:0000256" key="7">
    <source>
        <dbReference type="SAM" id="Phobius"/>
    </source>
</evidence>
<dbReference type="InterPro" id="IPR050171">
    <property type="entry name" value="MFS_Transporters"/>
</dbReference>
<dbReference type="PANTHER" id="PTHR23517">
    <property type="entry name" value="RESISTANCE PROTEIN MDTM, PUTATIVE-RELATED-RELATED"/>
    <property type="match status" value="1"/>
</dbReference>
<feature type="transmembrane region" description="Helical" evidence="7">
    <location>
        <begin position="122"/>
        <end position="140"/>
    </location>
</feature>
<sequence>MRARYLDVKMTGTQTSESRQVMRRLLWPAFVPTFLFSLGTGASTPVVLVAALSLGYAQPAAAALVSSLALAAVLGSGPAGLVVQRVGERRSMLAAAAVAVLALAGALVALGRGPAAPASGGLFAASVVLLSLAEVFFGLARQTMVAEAVPPSVRARAMSTFGGVQRAGRLVGPVVGSAAIALTSVAGGFWVQLAAVVLAAAVVGRVPDLPRAPVPRAGTAAVGVVDRVDVRMVALVLVGVLALALARGNRDVVLPLWGTELQLDPELIALVFAGVSAVELVMFVPAGALMDRHGRVVVVVPCLVLMAVGFAVMPLLGTPGYLVGATLIGIGNGLGAGIVKTLGADLSPAGGRARFLGWWTGLVQIGQVAGPAMISVGTLVGSLALAVQLTGAVALAGALWFVLLRVRGRLH</sequence>
<feature type="transmembrane region" description="Helical" evidence="7">
    <location>
        <begin position="380"/>
        <end position="404"/>
    </location>
</feature>
<gene>
    <name evidence="9" type="ORF">GC722_06850</name>
</gene>
<comment type="caution">
    <text evidence="9">The sequence shown here is derived from an EMBL/GenBank/DDBJ whole genome shotgun (WGS) entry which is preliminary data.</text>
</comment>
<proteinExistence type="predicted"/>
<dbReference type="Gene3D" id="1.20.1250.20">
    <property type="entry name" value="MFS general substrate transporter like domains"/>
    <property type="match status" value="2"/>
</dbReference>
<feature type="transmembrane region" description="Helical" evidence="7">
    <location>
        <begin position="322"/>
        <end position="343"/>
    </location>
</feature>
<dbReference type="SUPFAM" id="SSF103473">
    <property type="entry name" value="MFS general substrate transporter"/>
    <property type="match status" value="1"/>
</dbReference>
<evidence type="ECO:0000256" key="5">
    <source>
        <dbReference type="ARBA" id="ARBA00022989"/>
    </source>
</evidence>
<evidence type="ECO:0000259" key="8">
    <source>
        <dbReference type="PROSITE" id="PS50850"/>
    </source>
</evidence>
<dbReference type="AlphaFoldDB" id="A0A6A9USF6"/>
<dbReference type="InterPro" id="IPR020846">
    <property type="entry name" value="MFS_dom"/>
</dbReference>
<dbReference type="InterPro" id="IPR011701">
    <property type="entry name" value="MFS"/>
</dbReference>
<evidence type="ECO:0000256" key="3">
    <source>
        <dbReference type="ARBA" id="ARBA00022475"/>
    </source>
</evidence>
<keyword evidence="2" id="KW-0813">Transport</keyword>
<keyword evidence="5 7" id="KW-1133">Transmembrane helix</keyword>
<feature type="transmembrane region" description="Helical" evidence="7">
    <location>
        <begin position="228"/>
        <end position="247"/>
    </location>
</feature>
<keyword evidence="10" id="KW-1185">Reference proteome</keyword>
<accession>A0A6A9USF6</accession>
<feature type="transmembrane region" description="Helical" evidence="7">
    <location>
        <begin position="25"/>
        <end position="54"/>
    </location>
</feature>
<evidence type="ECO:0000256" key="2">
    <source>
        <dbReference type="ARBA" id="ARBA00022448"/>
    </source>
</evidence>